<feature type="compositionally biased region" description="Low complexity" evidence="1">
    <location>
        <begin position="36"/>
        <end position="52"/>
    </location>
</feature>
<dbReference type="EMBL" id="JAIQCJ010002315">
    <property type="protein sequence ID" value="KAJ8777123.1"/>
    <property type="molecule type" value="Genomic_DNA"/>
</dbReference>
<sequence>MRVGGESNYCLYPHTGTPESLQAREARDPAEPRLNRAPGAPSPRASGSSLGPTPALLAPGARESSGFPAASGPNASPEKGLHGQNPTSITALAGSGNSGGLRGQDRVSMPVGVRCQAISFSGCVSLSESVEVVVSSWVAACAVEDKTWPELAGALPGAGPAAVPQNGPGEVDIKAPALYKPDPEGEAAEGLNTSLGIVVLACNRNRPEDGLRVFTFSLAPESLKAGAHQSAAPEPTGGSGSLWGRMGRR</sequence>
<feature type="region of interest" description="Disordered" evidence="1">
    <location>
        <begin position="1"/>
        <end position="105"/>
    </location>
</feature>
<gene>
    <name evidence="2" type="ORF">J1605_014506</name>
</gene>
<keyword evidence="3" id="KW-1185">Reference proteome</keyword>
<feature type="region of interest" description="Disordered" evidence="1">
    <location>
        <begin position="225"/>
        <end position="249"/>
    </location>
</feature>
<evidence type="ECO:0000313" key="2">
    <source>
        <dbReference type="EMBL" id="KAJ8777123.1"/>
    </source>
</evidence>
<reference evidence="2 3" key="1">
    <citation type="submission" date="2022-11" db="EMBL/GenBank/DDBJ databases">
        <title>Whole genome sequence of Eschrichtius robustus ER-17-0199.</title>
        <authorList>
            <person name="Bruniche-Olsen A."/>
            <person name="Black A.N."/>
            <person name="Fields C.J."/>
            <person name="Walden K."/>
            <person name="Dewoody J.A."/>
        </authorList>
    </citation>
    <scope>NUCLEOTIDE SEQUENCE [LARGE SCALE GENOMIC DNA]</scope>
    <source>
        <strain evidence="2">ER-17-0199</strain>
        <tissue evidence="2">Blubber</tissue>
    </source>
</reference>
<organism evidence="2 3">
    <name type="scientific">Eschrichtius robustus</name>
    <name type="common">California gray whale</name>
    <name type="synonym">Eschrichtius gibbosus</name>
    <dbReference type="NCBI Taxonomy" id="9764"/>
    <lineage>
        <taxon>Eukaryota</taxon>
        <taxon>Metazoa</taxon>
        <taxon>Chordata</taxon>
        <taxon>Craniata</taxon>
        <taxon>Vertebrata</taxon>
        <taxon>Euteleostomi</taxon>
        <taxon>Mammalia</taxon>
        <taxon>Eutheria</taxon>
        <taxon>Laurasiatheria</taxon>
        <taxon>Artiodactyla</taxon>
        <taxon>Whippomorpha</taxon>
        <taxon>Cetacea</taxon>
        <taxon>Mysticeti</taxon>
        <taxon>Eschrichtiidae</taxon>
        <taxon>Eschrichtius</taxon>
    </lineage>
</organism>
<dbReference type="Proteomes" id="UP001159641">
    <property type="component" value="Unassembled WGS sequence"/>
</dbReference>
<proteinExistence type="predicted"/>
<protein>
    <submittedName>
        <fullName evidence="2">Uncharacterized protein</fullName>
    </submittedName>
</protein>
<accession>A0AB34GB77</accession>
<comment type="caution">
    <text evidence="2">The sequence shown here is derived from an EMBL/GenBank/DDBJ whole genome shotgun (WGS) entry which is preliminary data.</text>
</comment>
<feature type="compositionally biased region" description="Basic and acidic residues" evidence="1">
    <location>
        <begin position="22"/>
        <end position="34"/>
    </location>
</feature>
<evidence type="ECO:0000313" key="3">
    <source>
        <dbReference type="Proteomes" id="UP001159641"/>
    </source>
</evidence>
<name>A0AB34GB77_ESCRO</name>
<evidence type="ECO:0000256" key="1">
    <source>
        <dbReference type="SAM" id="MobiDB-lite"/>
    </source>
</evidence>
<dbReference type="AlphaFoldDB" id="A0AB34GB77"/>